<dbReference type="Pfam" id="PF13947">
    <property type="entry name" value="GUB_WAK_bind"/>
    <property type="match status" value="1"/>
</dbReference>
<proteinExistence type="predicted"/>
<dbReference type="STRING" id="109376.A0A0D3A2Y6"/>
<feature type="domain" description="Protein kinase" evidence="17">
    <location>
        <begin position="214"/>
        <end position="533"/>
    </location>
</feature>
<dbReference type="SUPFAM" id="SSF56112">
    <property type="entry name" value="Protein kinase-like (PK-like)"/>
    <property type="match status" value="1"/>
</dbReference>
<dbReference type="Pfam" id="PF00069">
    <property type="entry name" value="Pkinase"/>
    <property type="match status" value="1"/>
</dbReference>
<evidence type="ECO:0000256" key="7">
    <source>
        <dbReference type="ARBA" id="ARBA00022741"/>
    </source>
</evidence>
<accession>A0A0D3A2Y6</accession>
<evidence type="ECO:0000256" key="13">
    <source>
        <dbReference type="ARBA" id="ARBA00023180"/>
    </source>
</evidence>
<reference evidence="18 19" key="1">
    <citation type="journal article" date="2014" name="Genome Biol.">
        <title>Transcriptome and methylome profiling reveals relics of genome dominance in the mesopolyploid Brassica oleracea.</title>
        <authorList>
            <person name="Parkin I.A."/>
            <person name="Koh C."/>
            <person name="Tang H."/>
            <person name="Robinson S.J."/>
            <person name="Kagale S."/>
            <person name="Clarke W.E."/>
            <person name="Town C.D."/>
            <person name="Nixon J."/>
            <person name="Krishnakumar V."/>
            <person name="Bidwell S.L."/>
            <person name="Denoeud F."/>
            <person name="Belcram H."/>
            <person name="Links M.G."/>
            <person name="Just J."/>
            <person name="Clarke C."/>
            <person name="Bender T."/>
            <person name="Huebert T."/>
            <person name="Mason A.S."/>
            <person name="Pires J.C."/>
            <person name="Barker G."/>
            <person name="Moore J."/>
            <person name="Walley P.G."/>
            <person name="Manoli S."/>
            <person name="Batley J."/>
            <person name="Edwards D."/>
            <person name="Nelson M.N."/>
            <person name="Wang X."/>
            <person name="Paterson A.H."/>
            <person name="King G."/>
            <person name="Bancroft I."/>
            <person name="Chalhoub B."/>
            <person name="Sharpe A.G."/>
        </authorList>
    </citation>
    <scope>NUCLEOTIDE SEQUENCE</scope>
    <source>
        <strain evidence="18 19">cv. TO1000</strain>
    </source>
</reference>
<comment type="catalytic activity">
    <reaction evidence="15">
        <text>L-threonyl-[protein] + ATP = O-phospho-L-threonyl-[protein] + ADP + H(+)</text>
        <dbReference type="Rhea" id="RHEA:46608"/>
        <dbReference type="Rhea" id="RHEA-COMP:11060"/>
        <dbReference type="Rhea" id="RHEA-COMP:11605"/>
        <dbReference type="ChEBI" id="CHEBI:15378"/>
        <dbReference type="ChEBI" id="CHEBI:30013"/>
        <dbReference type="ChEBI" id="CHEBI:30616"/>
        <dbReference type="ChEBI" id="CHEBI:61977"/>
        <dbReference type="ChEBI" id="CHEBI:456216"/>
    </reaction>
</comment>
<dbReference type="GO" id="GO:0005524">
    <property type="term" value="F:ATP binding"/>
    <property type="evidence" value="ECO:0007669"/>
    <property type="project" value="UniProtKB-KW"/>
</dbReference>
<evidence type="ECO:0000256" key="16">
    <source>
        <dbReference type="SAM" id="SignalP"/>
    </source>
</evidence>
<evidence type="ECO:0000256" key="5">
    <source>
        <dbReference type="ARBA" id="ARBA00022692"/>
    </source>
</evidence>
<evidence type="ECO:0000256" key="9">
    <source>
        <dbReference type="ARBA" id="ARBA00022840"/>
    </source>
</evidence>
<dbReference type="InterPro" id="IPR025287">
    <property type="entry name" value="WAK_GUB"/>
</dbReference>
<keyword evidence="3" id="KW-0597">Phosphoprotein</keyword>
<evidence type="ECO:0000313" key="19">
    <source>
        <dbReference type="Proteomes" id="UP000032141"/>
    </source>
</evidence>
<dbReference type="GO" id="GO:0005886">
    <property type="term" value="C:plasma membrane"/>
    <property type="evidence" value="ECO:0007669"/>
    <property type="project" value="TreeGrafter"/>
</dbReference>
<dbReference type="PROSITE" id="PS50011">
    <property type="entry name" value="PROTEIN_KINASE_DOM"/>
    <property type="match status" value="1"/>
</dbReference>
<dbReference type="Pfam" id="PF08488">
    <property type="entry name" value="WAK"/>
    <property type="match status" value="1"/>
</dbReference>
<dbReference type="PANTHER" id="PTHR27005:SF542">
    <property type="entry name" value="PROTEIN KINASE DOMAIN-CONTAINING PROTEIN"/>
    <property type="match status" value="1"/>
</dbReference>
<evidence type="ECO:0000256" key="10">
    <source>
        <dbReference type="ARBA" id="ARBA00022989"/>
    </source>
</evidence>
<dbReference type="GO" id="GO:0004674">
    <property type="term" value="F:protein serine/threonine kinase activity"/>
    <property type="evidence" value="ECO:0007669"/>
    <property type="project" value="UniProtKB-KW"/>
</dbReference>
<evidence type="ECO:0000256" key="8">
    <source>
        <dbReference type="ARBA" id="ARBA00022777"/>
    </source>
</evidence>
<evidence type="ECO:0000256" key="15">
    <source>
        <dbReference type="ARBA" id="ARBA00047951"/>
    </source>
</evidence>
<comment type="subcellular location">
    <subcellularLocation>
        <location evidence="1">Membrane</location>
        <topology evidence="1">Single-pass type I membrane protein</topology>
    </subcellularLocation>
</comment>
<dbReference type="Gramene" id="Bo1g011610.1">
    <property type="protein sequence ID" value="Bo1g011610.1"/>
    <property type="gene ID" value="Bo1g011610"/>
</dbReference>
<name>A0A0D3A2Y6_BRAOL</name>
<protein>
    <recommendedName>
        <fullName evidence="17">Protein kinase domain-containing protein</fullName>
    </recommendedName>
</protein>
<comment type="catalytic activity">
    <reaction evidence="14">
        <text>L-seryl-[protein] + ATP = O-phospho-L-seryl-[protein] + ADP + H(+)</text>
        <dbReference type="Rhea" id="RHEA:17989"/>
        <dbReference type="Rhea" id="RHEA-COMP:9863"/>
        <dbReference type="Rhea" id="RHEA-COMP:11604"/>
        <dbReference type="ChEBI" id="CHEBI:15378"/>
        <dbReference type="ChEBI" id="CHEBI:29999"/>
        <dbReference type="ChEBI" id="CHEBI:30616"/>
        <dbReference type="ChEBI" id="CHEBI:83421"/>
        <dbReference type="ChEBI" id="CHEBI:456216"/>
    </reaction>
</comment>
<evidence type="ECO:0000256" key="11">
    <source>
        <dbReference type="ARBA" id="ARBA00023136"/>
    </source>
</evidence>
<keyword evidence="5" id="KW-0812">Transmembrane</keyword>
<keyword evidence="10" id="KW-1133">Transmembrane helix</keyword>
<feature type="chain" id="PRO_5002268125" description="Protein kinase domain-containing protein" evidence="16">
    <location>
        <begin position="32"/>
        <end position="565"/>
    </location>
</feature>
<keyword evidence="13" id="KW-0325">Glycoprotein</keyword>
<evidence type="ECO:0000256" key="14">
    <source>
        <dbReference type="ARBA" id="ARBA00047558"/>
    </source>
</evidence>
<evidence type="ECO:0000256" key="12">
    <source>
        <dbReference type="ARBA" id="ARBA00023157"/>
    </source>
</evidence>
<evidence type="ECO:0000256" key="4">
    <source>
        <dbReference type="ARBA" id="ARBA00022679"/>
    </source>
</evidence>
<keyword evidence="2" id="KW-0723">Serine/threonine-protein kinase</keyword>
<keyword evidence="8" id="KW-0418">Kinase</keyword>
<evidence type="ECO:0000256" key="6">
    <source>
        <dbReference type="ARBA" id="ARBA00022729"/>
    </source>
</evidence>
<dbReference type="InterPro" id="IPR011009">
    <property type="entry name" value="Kinase-like_dom_sf"/>
</dbReference>
<feature type="signal peptide" evidence="16">
    <location>
        <begin position="1"/>
        <end position="31"/>
    </location>
</feature>
<dbReference type="InterPro" id="IPR008271">
    <property type="entry name" value="Ser/Thr_kinase_AS"/>
</dbReference>
<dbReference type="GO" id="GO:0030247">
    <property type="term" value="F:polysaccharide binding"/>
    <property type="evidence" value="ECO:0007669"/>
    <property type="project" value="InterPro"/>
</dbReference>
<dbReference type="OMA" id="EISCINR"/>
<dbReference type="Gene3D" id="2.90.20.10">
    <property type="entry name" value="Plasmodium vivax P25 domain"/>
    <property type="match status" value="1"/>
</dbReference>
<keyword evidence="11" id="KW-0472">Membrane</keyword>
<sequence length="565" mass="62643">MSYENTKYSIFLSLFLKLLFLLILYSEDVAASSSCQSQCGGVKIPYPFGIGKGCYMEKSYEIKCLNTTTSGNLAPFLSINDKEVVSISLPVEDARYTPGSPDIYSISFGSVRIKILITSSGCGGKEPPESIMNFKEVGCELTCNTSKELPSNSIPFLDTTGCSANRLQYNYADCRVHNEVRECDGNECCKVGLSEPRQAIGFTIESNNRNSTTTREENCIVAFMTDEVYTSSNATKPRELFDKGYTTLTLSWVIHTKNHSFLSSFSCDTDYKIDYANTTNLVGPEMKCLCDKSTIAEITYAHCVCKRGYTGNAYDPHDGCEDVNECITQHNSCGGMNTCVNTQGGHHCVGDKKKAILIGIAVDVAGALSYIHSSASSPIYHRDIKSTNILLDEKYRAKVADFGTSRSISIDQTHWTTVVSGTVGYVDPEYYQSSQFTDKSDVYSFGVVLAELITGDKPVVTIQNTRETISLAEHFRHAVKEKRFSDIMDGRMKEDCKPEQVMAVANLAVRCLSPQGNKRPNMREVFTGLEIIFTSPEDSHVTVQIDQEDDEEEEVRNMVNREAIL</sequence>
<evidence type="ECO:0000256" key="1">
    <source>
        <dbReference type="ARBA" id="ARBA00004479"/>
    </source>
</evidence>
<dbReference type="InterPro" id="IPR013695">
    <property type="entry name" value="WAK"/>
</dbReference>
<dbReference type="InterPro" id="IPR000719">
    <property type="entry name" value="Prot_kinase_dom"/>
</dbReference>
<keyword evidence="7" id="KW-0547">Nucleotide-binding</keyword>
<reference evidence="18" key="2">
    <citation type="submission" date="2015-03" db="UniProtKB">
        <authorList>
            <consortium name="EnsemblPlants"/>
        </authorList>
    </citation>
    <scope>IDENTIFICATION</scope>
</reference>
<dbReference type="InterPro" id="IPR045274">
    <property type="entry name" value="WAK-like"/>
</dbReference>
<dbReference type="GO" id="GO:0007166">
    <property type="term" value="P:cell surface receptor signaling pathway"/>
    <property type="evidence" value="ECO:0007669"/>
    <property type="project" value="InterPro"/>
</dbReference>
<keyword evidence="6 16" id="KW-0732">Signal</keyword>
<dbReference type="HOGENOM" id="CLU_000288_43_5_1"/>
<dbReference type="PANTHER" id="PTHR27005">
    <property type="entry name" value="WALL-ASSOCIATED RECEPTOR KINASE-LIKE 21"/>
    <property type="match status" value="1"/>
</dbReference>
<dbReference type="eggNOG" id="KOG1187">
    <property type="taxonomic scope" value="Eukaryota"/>
</dbReference>
<evidence type="ECO:0000256" key="2">
    <source>
        <dbReference type="ARBA" id="ARBA00022527"/>
    </source>
</evidence>
<organism evidence="18 19">
    <name type="scientific">Brassica oleracea var. oleracea</name>
    <dbReference type="NCBI Taxonomy" id="109376"/>
    <lineage>
        <taxon>Eukaryota</taxon>
        <taxon>Viridiplantae</taxon>
        <taxon>Streptophyta</taxon>
        <taxon>Embryophyta</taxon>
        <taxon>Tracheophyta</taxon>
        <taxon>Spermatophyta</taxon>
        <taxon>Magnoliopsida</taxon>
        <taxon>eudicotyledons</taxon>
        <taxon>Gunneridae</taxon>
        <taxon>Pentapetalae</taxon>
        <taxon>rosids</taxon>
        <taxon>malvids</taxon>
        <taxon>Brassicales</taxon>
        <taxon>Brassicaceae</taxon>
        <taxon>Brassiceae</taxon>
        <taxon>Brassica</taxon>
    </lineage>
</organism>
<dbReference type="EnsemblPlants" id="Bo1g011610.1">
    <property type="protein sequence ID" value="Bo1g011610.1"/>
    <property type="gene ID" value="Bo1g011610"/>
</dbReference>
<evidence type="ECO:0000259" key="17">
    <source>
        <dbReference type="PROSITE" id="PS50011"/>
    </source>
</evidence>
<keyword evidence="19" id="KW-1185">Reference proteome</keyword>
<keyword evidence="9" id="KW-0067">ATP-binding</keyword>
<dbReference type="FunFam" id="1.10.510.10:FF:000084">
    <property type="entry name" value="Wall-associated receptor kinase 2"/>
    <property type="match status" value="1"/>
</dbReference>
<keyword evidence="4" id="KW-0808">Transferase</keyword>
<keyword evidence="12" id="KW-1015">Disulfide bond</keyword>
<dbReference type="SMART" id="SM00220">
    <property type="entry name" value="S_TKc"/>
    <property type="match status" value="1"/>
</dbReference>
<dbReference type="Proteomes" id="UP000032141">
    <property type="component" value="Chromosome C1"/>
</dbReference>
<dbReference type="PROSITE" id="PS00108">
    <property type="entry name" value="PROTEIN_KINASE_ST"/>
    <property type="match status" value="1"/>
</dbReference>
<dbReference type="Gene3D" id="1.10.510.10">
    <property type="entry name" value="Transferase(Phosphotransferase) domain 1"/>
    <property type="match status" value="1"/>
</dbReference>
<evidence type="ECO:0000256" key="3">
    <source>
        <dbReference type="ARBA" id="ARBA00022553"/>
    </source>
</evidence>
<evidence type="ECO:0000313" key="18">
    <source>
        <dbReference type="EnsemblPlants" id="Bo1g011610.1"/>
    </source>
</evidence>
<dbReference type="AlphaFoldDB" id="A0A0D3A2Y6"/>